<evidence type="ECO:0000313" key="2">
    <source>
        <dbReference type="Proteomes" id="UP000189703"/>
    </source>
</evidence>
<dbReference type="RefSeq" id="XP_010241933.1">
    <property type="nucleotide sequence ID" value="XM_010243631.2"/>
</dbReference>
<name>A0A1U7Z564_NELNU</name>
<feature type="region of interest" description="Disordered" evidence="1">
    <location>
        <begin position="212"/>
        <end position="248"/>
    </location>
</feature>
<evidence type="ECO:0000313" key="4">
    <source>
        <dbReference type="RefSeq" id="XP_010241932.1"/>
    </source>
</evidence>
<dbReference type="Pfam" id="PF12043">
    <property type="entry name" value="DUF3527"/>
    <property type="match status" value="1"/>
</dbReference>
<dbReference type="RefSeq" id="XP_010241932.1">
    <property type="nucleotide sequence ID" value="XM_010243630.2"/>
</dbReference>
<dbReference type="PANTHER" id="PTHR31390">
    <property type="entry name" value="EXPRESSED PROTEIN"/>
    <property type="match status" value="1"/>
</dbReference>
<protein>
    <submittedName>
        <fullName evidence="3 4">Uncharacterized protein LOC104586392</fullName>
    </submittedName>
</protein>
<dbReference type="RefSeq" id="XP_010241931.1">
    <property type="nucleotide sequence ID" value="XM_010243629.2"/>
</dbReference>
<accession>A0A1U7Z564</accession>
<feature type="region of interest" description="Disordered" evidence="1">
    <location>
        <begin position="753"/>
        <end position="774"/>
    </location>
</feature>
<organism evidence="2 3">
    <name type="scientific">Nelumbo nucifera</name>
    <name type="common">Sacred lotus</name>
    <dbReference type="NCBI Taxonomy" id="4432"/>
    <lineage>
        <taxon>Eukaryota</taxon>
        <taxon>Viridiplantae</taxon>
        <taxon>Streptophyta</taxon>
        <taxon>Embryophyta</taxon>
        <taxon>Tracheophyta</taxon>
        <taxon>Spermatophyta</taxon>
        <taxon>Magnoliopsida</taxon>
        <taxon>Proteales</taxon>
        <taxon>Nelumbonaceae</taxon>
        <taxon>Nelumbo</taxon>
    </lineage>
</organism>
<feature type="compositionally biased region" description="Polar residues" evidence="1">
    <location>
        <begin position="758"/>
        <end position="768"/>
    </location>
</feature>
<proteinExistence type="predicted"/>
<dbReference type="Proteomes" id="UP000189703">
    <property type="component" value="Unplaced"/>
</dbReference>
<dbReference type="eggNOG" id="ENOG502QSDE">
    <property type="taxonomic scope" value="Eukaryota"/>
</dbReference>
<dbReference type="InterPro" id="IPR021916">
    <property type="entry name" value="DUF3527"/>
</dbReference>
<evidence type="ECO:0000313" key="3">
    <source>
        <dbReference type="RefSeq" id="XP_010241931.1"/>
    </source>
</evidence>
<feature type="region of interest" description="Disordered" evidence="1">
    <location>
        <begin position="714"/>
        <end position="736"/>
    </location>
</feature>
<gene>
    <name evidence="3 4 5" type="primary">LOC104586392</name>
</gene>
<dbReference type="PANTHER" id="PTHR31390:SF0">
    <property type="entry name" value="DOMAIN PROTEIN, PUTATIVE (DUF3527)-RELATED"/>
    <property type="match status" value="1"/>
</dbReference>
<evidence type="ECO:0000256" key="1">
    <source>
        <dbReference type="SAM" id="MobiDB-lite"/>
    </source>
</evidence>
<feature type="region of interest" description="Disordered" evidence="1">
    <location>
        <begin position="500"/>
        <end position="521"/>
    </location>
</feature>
<dbReference type="AlphaFoldDB" id="A0A1U7Z564"/>
<dbReference type="OrthoDB" id="1939710at2759"/>
<evidence type="ECO:0000313" key="5">
    <source>
        <dbReference type="RefSeq" id="XP_010241933.1"/>
    </source>
</evidence>
<feature type="region of interest" description="Disordered" evidence="1">
    <location>
        <begin position="16"/>
        <end position="36"/>
    </location>
</feature>
<sequence length="1015" mass="111150">MSRNYPVGSLYQDSWSMSHKTMPSGPGKCGSSGELKRGSIYKNSRTVGKMKKMGEFEGRREIGLSCSSDTSLSFRIFDSLSQSHESNPSLQQKRSTPFMPLMTDQEASIRKTYKQPDPQDSLELSFRFPSPQGNVACKDVFEDRFFEICLDPEDGKQCPAETIERGSMKELSFRCNQTIGPPSNGNGHLERDTVGTFQKSSSAKVGMPHLLCRSESSPSKSRPRGSMEELSFRCNPTIGSPSNGNGPLERDTISTFQKSSSAKVGMPHLPCRLESSPSKARPRGSTEELSFRCNPTIGPPSINSLLERDRASTFKKSSSAKVGMAHLSCRLESSHSKASPRGSVEELSFRFNPTSGPPSNGNDLMEGDTVCTFQKSSSEKVGMPHLPCRLESSHSGASPRGSMKELSFRCNPTIGPPSIGNSLLERDRDSTFQKSSSAKVGMAHLPCRLESSPSKASPRGSVEELSFRFNPTSGPPSNGNDLMEGDTVCTFQKSSSTKVGMPHLPCRLENGPSKATPKGRFSPIRRMLDPIMKSKSHPSPSVSMAELGNLTTVEFPNMGRNQTLCKSLLNDLTKTVVKEESSAQFVNKYLRSSVVSSSPAHLHGLLKLEYKHGAPFFEFSLRNFEDVLMAKTWKANNAFNWVYTFHTMNGRKKKNSSGWGSRERHKEASMVGQMRVSCYLCSEIRNAGAFDNSMVTEFVLYDIGHATKSLAPEESSTCSLDSIKPPKSTGSGNLVKGLSVDPNVVFDPAKHKLEKQPASGSDGSNDSTPYPWAPADLHPNSEIAAIVIQVPFKKKDSFKDKQGVSGKVHSNLFEFSMVEQRNDGKQNSMKPANVKVVTATGIHGLPSTDNCGGPSPLLDRLRSGGHCDCGGWDMACPLLVFGNPPAQNVQDHQFMGSQQHLELFVQGAKDKMPALTIIAINEGQYSVDFHARLSTLQAFSICVAILHNAEVSTAVGQERNRQRLHSNSLKVLLEEEVRFLIEAVTGEEKRKFTKRKEEILPSSILNPPFSPIAQV</sequence>
<dbReference type="KEGG" id="nnu:104586392"/>
<keyword evidence="2" id="KW-1185">Reference proteome</keyword>
<reference evidence="3 4" key="1">
    <citation type="submission" date="2025-04" db="UniProtKB">
        <authorList>
            <consortium name="RefSeq"/>
        </authorList>
    </citation>
    <scope>IDENTIFICATION</scope>
</reference>
<feature type="region of interest" description="Disordered" evidence="1">
    <location>
        <begin position="261"/>
        <end position="298"/>
    </location>
</feature>
<dbReference type="GeneID" id="104586392"/>